<evidence type="ECO:0000256" key="5">
    <source>
        <dbReference type="ARBA" id="ARBA00022989"/>
    </source>
</evidence>
<keyword evidence="10" id="KW-1185">Reference proteome</keyword>
<keyword evidence="6 8" id="KW-0472">Membrane</keyword>
<comment type="similarity">
    <text evidence="2 7">Belongs to the ExbD/TolR family.</text>
</comment>
<dbReference type="GO" id="GO:0015031">
    <property type="term" value="P:protein transport"/>
    <property type="evidence" value="ECO:0007669"/>
    <property type="project" value="UniProtKB-KW"/>
</dbReference>
<evidence type="ECO:0000256" key="3">
    <source>
        <dbReference type="ARBA" id="ARBA00022475"/>
    </source>
</evidence>
<evidence type="ECO:0000313" key="9">
    <source>
        <dbReference type="EMBL" id="BDU73490.1"/>
    </source>
</evidence>
<dbReference type="KEGG" id="msil:METEAL_26640"/>
<dbReference type="Gene3D" id="3.30.420.270">
    <property type="match status" value="1"/>
</dbReference>
<keyword evidence="7" id="KW-0653">Protein transport</keyword>
<keyword evidence="5 8" id="KW-1133">Transmembrane helix</keyword>
<evidence type="ECO:0000313" key="10">
    <source>
        <dbReference type="Proteomes" id="UP001238179"/>
    </source>
</evidence>
<dbReference type="Proteomes" id="UP001238179">
    <property type="component" value="Chromosome"/>
</dbReference>
<keyword evidence="4 7" id="KW-0812">Transmembrane</keyword>
<comment type="subcellular location">
    <subcellularLocation>
        <location evidence="1">Cell membrane</location>
        <topology evidence="1">Single-pass membrane protein</topology>
    </subcellularLocation>
    <subcellularLocation>
        <location evidence="7">Cell membrane</location>
        <topology evidence="7">Single-pass type II membrane protein</topology>
    </subcellularLocation>
</comment>
<accession>A0AA48K9W3</accession>
<gene>
    <name evidence="9" type="ORF">METEAL_26640</name>
</gene>
<dbReference type="GO" id="GO:0022857">
    <property type="term" value="F:transmembrane transporter activity"/>
    <property type="evidence" value="ECO:0007669"/>
    <property type="project" value="InterPro"/>
</dbReference>
<dbReference type="Pfam" id="PF02472">
    <property type="entry name" value="ExbD"/>
    <property type="match status" value="1"/>
</dbReference>
<name>A0AA48K9W3_9BACT</name>
<organism evidence="9 10">
    <name type="scientific">Mesoterricola silvestris</name>
    <dbReference type="NCBI Taxonomy" id="2927979"/>
    <lineage>
        <taxon>Bacteria</taxon>
        <taxon>Pseudomonadati</taxon>
        <taxon>Acidobacteriota</taxon>
        <taxon>Holophagae</taxon>
        <taxon>Holophagales</taxon>
        <taxon>Holophagaceae</taxon>
        <taxon>Mesoterricola</taxon>
    </lineage>
</organism>
<dbReference type="GO" id="GO:0005886">
    <property type="term" value="C:plasma membrane"/>
    <property type="evidence" value="ECO:0007669"/>
    <property type="project" value="UniProtKB-SubCell"/>
</dbReference>
<reference evidence="10" key="1">
    <citation type="journal article" date="2023" name="Int. J. Syst. Evol. Microbiol.">
        <title>Mesoterricola silvestris gen. nov., sp. nov., Mesoterricola sediminis sp. nov., Geothrix oryzae sp. nov., Geothrix edaphica sp. nov., Geothrix rubra sp. nov., and Geothrix limicola sp. nov., six novel members of Acidobacteriota isolated from soils.</title>
        <authorList>
            <person name="Itoh H."/>
            <person name="Sugisawa Y."/>
            <person name="Mise K."/>
            <person name="Xu Z."/>
            <person name="Kuniyasu M."/>
            <person name="Ushijima N."/>
            <person name="Kawano K."/>
            <person name="Kobayashi E."/>
            <person name="Shiratori Y."/>
            <person name="Masuda Y."/>
            <person name="Senoo K."/>
        </authorList>
    </citation>
    <scope>NUCLEOTIDE SEQUENCE [LARGE SCALE GENOMIC DNA]</scope>
    <source>
        <strain evidence="10">W79</strain>
    </source>
</reference>
<evidence type="ECO:0000256" key="8">
    <source>
        <dbReference type="SAM" id="Phobius"/>
    </source>
</evidence>
<evidence type="ECO:0000256" key="6">
    <source>
        <dbReference type="ARBA" id="ARBA00023136"/>
    </source>
</evidence>
<keyword evidence="3" id="KW-1003">Cell membrane</keyword>
<dbReference type="EMBL" id="AP027080">
    <property type="protein sequence ID" value="BDU73490.1"/>
    <property type="molecule type" value="Genomic_DNA"/>
</dbReference>
<protein>
    <submittedName>
        <fullName evidence="9">Protein TolR</fullName>
    </submittedName>
</protein>
<evidence type="ECO:0000256" key="1">
    <source>
        <dbReference type="ARBA" id="ARBA00004162"/>
    </source>
</evidence>
<sequence>MAFTPGSKRGQMADINMTPMIDVMLVLLIIFMVAAPMLTTGVDVNLPESRTGKNLESEALVVTLARDGRIEFEKRFVQEGVLKAQLRQRAAENRKRPVMVRADLNIPYGRVITVVDAIREAGFTQVGFVTSASTAPAESEPVAR</sequence>
<dbReference type="AlphaFoldDB" id="A0AA48K9W3"/>
<dbReference type="InterPro" id="IPR003400">
    <property type="entry name" value="ExbD"/>
</dbReference>
<evidence type="ECO:0000256" key="2">
    <source>
        <dbReference type="ARBA" id="ARBA00005811"/>
    </source>
</evidence>
<dbReference type="RefSeq" id="WP_316412161.1">
    <property type="nucleotide sequence ID" value="NZ_AP027080.1"/>
</dbReference>
<proteinExistence type="inferred from homology"/>
<keyword evidence="7" id="KW-0813">Transport</keyword>
<dbReference type="PANTHER" id="PTHR30558">
    <property type="entry name" value="EXBD MEMBRANE COMPONENT OF PMF-DRIVEN MACROMOLECULE IMPORT SYSTEM"/>
    <property type="match status" value="1"/>
</dbReference>
<feature type="transmembrane region" description="Helical" evidence="8">
    <location>
        <begin position="21"/>
        <end position="39"/>
    </location>
</feature>
<evidence type="ECO:0000256" key="7">
    <source>
        <dbReference type="RuleBase" id="RU003879"/>
    </source>
</evidence>
<evidence type="ECO:0000256" key="4">
    <source>
        <dbReference type="ARBA" id="ARBA00022692"/>
    </source>
</evidence>
<dbReference type="PANTHER" id="PTHR30558:SF7">
    <property type="entry name" value="TOL-PAL SYSTEM PROTEIN TOLR"/>
    <property type="match status" value="1"/>
</dbReference>